<keyword evidence="6" id="KW-0472">Membrane</keyword>
<evidence type="ECO:0008006" key="9">
    <source>
        <dbReference type="Google" id="ProtNLM"/>
    </source>
</evidence>
<sequence length="539" mass="61308">MRIEANLILFFWAFSIFSCLCFSVSSINFGYRFPSSAIKAEQVKLTRKSSSTNKLYKTKYFTQILDHFNFNPKSYQKFQHRYLINDTYWGGPKQNSPIFVYTGNEGDIEWFAHNTGFMFDIAPHFQALLVFIEHRFYGKSIPFGGDKDIAYSNASTLGYLTSTQALADYATLIIDLKKNLTAVDAPVVVFGGSYGGSTIKIQFKQTLISFLFFSFSRLILMFWAVLASWFRLKYPHVAIGALASSAPILNFENITSPYSFNNIITQDFRSESENCYKVIKGSWKKIEDTGKQSGGLELLRKSFRICKNFIDVDALASWLETAFAYTAMTDYPTPSNFLNPMPAYPVKQMCKAIDDPKSGNDTFAKLYGAASFYYNYSGTATCFNLAYSPDPHGLDMWSWQACTEMIMPTSGSNKESIFPENQWNYSRRAAGCKAFYGVHPRPNWITTEFGGHVSIQVLKRYGSNMIFFNGLRDPWSGGGVLKNISKTIVAILAEQGAHHVDLRFATKDDPKWLRDVRQMEINIISDWISQYYHDLAHQS</sequence>
<keyword evidence="6" id="KW-1133">Transmembrane helix</keyword>
<keyword evidence="2" id="KW-0645">Protease</keyword>
<evidence type="ECO:0000256" key="5">
    <source>
        <dbReference type="ARBA" id="ARBA00023180"/>
    </source>
</evidence>
<dbReference type="GO" id="GO:0008239">
    <property type="term" value="F:dipeptidyl-peptidase activity"/>
    <property type="evidence" value="ECO:0007669"/>
    <property type="project" value="TreeGrafter"/>
</dbReference>
<dbReference type="EMBL" id="CM017636">
    <property type="protein sequence ID" value="TYJ50614.1"/>
    <property type="molecule type" value="Genomic_DNA"/>
</dbReference>
<evidence type="ECO:0000256" key="4">
    <source>
        <dbReference type="ARBA" id="ARBA00022801"/>
    </source>
</evidence>
<evidence type="ECO:0000313" key="8">
    <source>
        <dbReference type="Proteomes" id="UP000323597"/>
    </source>
</evidence>
<keyword evidence="8" id="KW-1185">Reference proteome</keyword>
<keyword evidence="4" id="KW-0378">Hydrolase</keyword>
<keyword evidence="5" id="KW-0325">Glycoprotein</keyword>
<feature type="transmembrane region" description="Helical" evidence="6">
    <location>
        <begin position="207"/>
        <end position="230"/>
    </location>
</feature>
<accession>A0A5D3AHZ5</accession>
<name>A0A5D3AHZ5_GOSMU</name>
<dbReference type="SUPFAM" id="SSF53474">
    <property type="entry name" value="alpha/beta-Hydrolases"/>
    <property type="match status" value="1"/>
</dbReference>
<dbReference type="Gene3D" id="3.40.50.1820">
    <property type="entry name" value="alpha/beta hydrolase"/>
    <property type="match status" value="2"/>
</dbReference>
<dbReference type="InterPro" id="IPR029058">
    <property type="entry name" value="AB_hydrolase_fold"/>
</dbReference>
<dbReference type="GO" id="GO:0070008">
    <property type="term" value="F:serine-type exopeptidase activity"/>
    <property type="evidence" value="ECO:0007669"/>
    <property type="project" value="InterPro"/>
</dbReference>
<dbReference type="InterPro" id="IPR008758">
    <property type="entry name" value="Peptidase_S28"/>
</dbReference>
<dbReference type="Pfam" id="PF05577">
    <property type="entry name" value="Peptidase_S28"/>
    <property type="match status" value="2"/>
</dbReference>
<proteinExistence type="inferred from homology"/>
<evidence type="ECO:0000256" key="1">
    <source>
        <dbReference type="ARBA" id="ARBA00011079"/>
    </source>
</evidence>
<evidence type="ECO:0000256" key="2">
    <source>
        <dbReference type="ARBA" id="ARBA00022670"/>
    </source>
</evidence>
<dbReference type="PANTHER" id="PTHR11010:SF120">
    <property type="entry name" value="LYSOSOMAL PRO-X CARBOXYPEPTIDASE"/>
    <property type="match status" value="1"/>
</dbReference>
<keyword evidence="6" id="KW-0812">Transmembrane</keyword>
<dbReference type="PANTHER" id="PTHR11010">
    <property type="entry name" value="PROTEASE S28 PRO-X CARBOXYPEPTIDASE-RELATED"/>
    <property type="match status" value="1"/>
</dbReference>
<evidence type="ECO:0000313" key="7">
    <source>
        <dbReference type="EMBL" id="TYJ50614.1"/>
    </source>
</evidence>
<protein>
    <recommendedName>
        <fullName evidence="9">Serine carboxypeptidase S28 family protein</fullName>
    </recommendedName>
</protein>
<dbReference type="Proteomes" id="UP000323597">
    <property type="component" value="Chromosome A01"/>
</dbReference>
<reference evidence="7 8" key="1">
    <citation type="submission" date="2019-07" db="EMBL/GenBank/DDBJ databases">
        <title>WGS assembly of Gossypium mustelinum.</title>
        <authorList>
            <person name="Chen Z.J."/>
            <person name="Sreedasyam A."/>
            <person name="Ando A."/>
            <person name="Song Q."/>
            <person name="De L."/>
            <person name="Hulse-Kemp A."/>
            <person name="Ding M."/>
            <person name="Ye W."/>
            <person name="Kirkbride R."/>
            <person name="Jenkins J."/>
            <person name="Plott C."/>
            <person name="Lovell J."/>
            <person name="Lin Y.-M."/>
            <person name="Vaughn R."/>
            <person name="Liu B."/>
            <person name="Li W."/>
            <person name="Simpson S."/>
            <person name="Scheffler B."/>
            <person name="Saski C."/>
            <person name="Grover C."/>
            <person name="Hu G."/>
            <person name="Conover J."/>
            <person name="Carlson J."/>
            <person name="Shu S."/>
            <person name="Boston L."/>
            <person name="Williams M."/>
            <person name="Peterson D."/>
            <person name="Mcgee K."/>
            <person name="Jones D."/>
            <person name="Wendel J."/>
            <person name="Stelly D."/>
            <person name="Grimwood J."/>
            <person name="Schmutz J."/>
        </authorList>
    </citation>
    <scope>NUCLEOTIDE SEQUENCE [LARGE SCALE GENOMIC DNA]</scope>
    <source>
        <strain evidence="7">1408120.09</strain>
    </source>
</reference>
<keyword evidence="3" id="KW-0732">Signal</keyword>
<organism evidence="7 8">
    <name type="scientific">Gossypium mustelinum</name>
    <name type="common">Cotton</name>
    <name type="synonym">Gossypium caicoense</name>
    <dbReference type="NCBI Taxonomy" id="34275"/>
    <lineage>
        <taxon>Eukaryota</taxon>
        <taxon>Viridiplantae</taxon>
        <taxon>Streptophyta</taxon>
        <taxon>Embryophyta</taxon>
        <taxon>Tracheophyta</taxon>
        <taxon>Spermatophyta</taxon>
        <taxon>Magnoliopsida</taxon>
        <taxon>eudicotyledons</taxon>
        <taxon>Gunneridae</taxon>
        <taxon>Pentapetalae</taxon>
        <taxon>rosids</taxon>
        <taxon>malvids</taxon>
        <taxon>Malvales</taxon>
        <taxon>Malvaceae</taxon>
        <taxon>Malvoideae</taxon>
        <taxon>Gossypium</taxon>
    </lineage>
</organism>
<dbReference type="PROSITE" id="PS51257">
    <property type="entry name" value="PROKAR_LIPOPROTEIN"/>
    <property type="match status" value="1"/>
</dbReference>
<comment type="similarity">
    <text evidence="1">Belongs to the peptidase S28 family.</text>
</comment>
<evidence type="ECO:0000256" key="6">
    <source>
        <dbReference type="SAM" id="Phobius"/>
    </source>
</evidence>
<gene>
    <name evidence="7" type="ORF">E1A91_A01G220700v1</name>
</gene>
<dbReference type="AlphaFoldDB" id="A0A5D3AHZ5"/>
<dbReference type="GO" id="GO:0006508">
    <property type="term" value="P:proteolysis"/>
    <property type="evidence" value="ECO:0007669"/>
    <property type="project" value="UniProtKB-KW"/>
</dbReference>
<evidence type="ECO:0000256" key="3">
    <source>
        <dbReference type="ARBA" id="ARBA00022729"/>
    </source>
</evidence>